<gene>
    <name evidence="1" type="ORF">OXD698_LOCUS38904</name>
</gene>
<dbReference type="AlphaFoldDB" id="A0A819ZBV5"/>
<feature type="non-terminal residue" evidence="1">
    <location>
        <position position="1"/>
    </location>
</feature>
<accession>A0A819ZBV5</accession>
<evidence type="ECO:0000313" key="2">
    <source>
        <dbReference type="Proteomes" id="UP000663844"/>
    </source>
</evidence>
<reference evidence="1" key="1">
    <citation type="submission" date="2021-02" db="EMBL/GenBank/DDBJ databases">
        <authorList>
            <person name="Nowell W R."/>
        </authorList>
    </citation>
    <scope>NUCLEOTIDE SEQUENCE</scope>
</reference>
<evidence type="ECO:0000313" key="1">
    <source>
        <dbReference type="EMBL" id="CAF4166321.1"/>
    </source>
</evidence>
<organism evidence="1 2">
    <name type="scientific">Adineta steineri</name>
    <dbReference type="NCBI Taxonomy" id="433720"/>
    <lineage>
        <taxon>Eukaryota</taxon>
        <taxon>Metazoa</taxon>
        <taxon>Spiralia</taxon>
        <taxon>Gnathifera</taxon>
        <taxon>Rotifera</taxon>
        <taxon>Eurotatoria</taxon>
        <taxon>Bdelloidea</taxon>
        <taxon>Adinetida</taxon>
        <taxon>Adinetidae</taxon>
        <taxon>Adineta</taxon>
    </lineage>
</organism>
<name>A0A819ZBV5_9BILA</name>
<proteinExistence type="predicted"/>
<protein>
    <submittedName>
        <fullName evidence="1">Uncharacterized protein</fullName>
    </submittedName>
</protein>
<dbReference type="Proteomes" id="UP000663844">
    <property type="component" value="Unassembled WGS sequence"/>
</dbReference>
<dbReference type="EMBL" id="CAJOAZ010007601">
    <property type="protein sequence ID" value="CAF4166321.1"/>
    <property type="molecule type" value="Genomic_DNA"/>
</dbReference>
<sequence length="65" mass="7355">MINFFNYFTNARGTATLNGDDFRASGSFIFQALNTFCQLSNQTIANRLIQFYSSQYVTVSVTPLQ</sequence>
<comment type="caution">
    <text evidence="1">The sequence shown here is derived from an EMBL/GenBank/DDBJ whole genome shotgun (WGS) entry which is preliminary data.</text>
</comment>